<feature type="signal peptide" evidence="1">
    <location>
        <begin position="1"/>
        <end position="26"/>
    </location>
</feature>
<keyword evidence="1" id="KW-0732">Signal</keyword>
<keyword evidence="3" id="KW-1185">Reference proteome</keyword>
<dbReference type="SUPFAM" id="SSF56925">
    <property type="entry name" value="OMPA-like"/>
    <property type="match status" value="1"/>
</dbReference>
<dbReference type="EMBL" id="FXTP01000022">
    <property type="protein sequence ID" value="SMO96990.1"/>
    <property type="molecule type" value="Genomic_DNA"/>
</dbReference>
<name>A0A521FN41_9BACT</name>
<gene>
    <name evidence="2" type="ORF">SAMN06265219_12211</name>
</gene>
<dbReference type="AlphaFoldDB" id="A0A521FN41"/>
<evidence type="ECO:0000313" key="3">
    <source>
        <dbReference type="Proteomes" id="UP000317557"/>
    </source>
</evidence>
<evidence type="ECO:0000256" key="1">
    <source>
        <dbReference type="SAM" id="SignalP"/>
    </source>
</evidence>
<evidence type="ECO:0000313" key="2">
    <source>
        <dbReference type="EMBL" id="SMO96990.1"/>
    </source>
</evidence>
<protein>
    <submittedName>
        <fullName evidence="2">Opacity protein</fullName>
    </submittedName>
</protein>
<dbReference type="OrthoDB" id="1466900at2"/>
<sequence>MQHIVKISVFAVTLLLSLATSISTFAQSNSDDTHAPAPGDKALQFQITDNFTLGSFEGSALSLQNQVTEKRAHRIGVSISNLLNDLNSEYQNSESEDKRTNSRAEFSFTWKNYITTDNPIKAYYGIGPEFSYFYEKNKDKNESQNQLETQRYYNIGLGVLGYFGVEWFFHPSISMHAEYRGSVSGYYQHRKMKQKDLISTTETTTDKQYGKGISFGGNGVAFGLSVYF</sequence>
<accession>A0A521FN41</accession>
<proteinExistence type="predicted"/>
<dbReference type="Proteomes" id="UP000317557">
    <property type="component" value="Unassembled WGS sequence"/>
</dbReference>
<dbReference type="InterPro" id="IPR011250">
    <property type="entry name" value="OMP/PagP_B-barrel"/>
</dbReference>
<organism evidence="2 3">
    <name type="scientific">Gracilimonas mengyeensis</name>
    <dbReference type="NCBI Taxonomy" id="1302730"/>
    <lineage>
        <taxon>Bacteria</taxon>
        <taxon>Pseudomonadati</taxon>
        <taxon>Balneolota</taxon>
        <taxon>Balneolia</taxon>
        <taxon>Balneolales</taxon>
        <taxon>Balneolaceae</taxon>
        <taxon>Gracilimonas</taxon>
    </lineage>
</organism>
<dbReference type="RefSeq" id="WP_142456263.1">
    <property type="nucleotide sequence ID" value="NZ_FXTP01000022.1"/>
</dbReference>
<feature type="chain" id="PRO_5022131308" evidence="1">
    <location>
        <begin position="27"/>
        <end position="228"/>
    </location>
</feature>
<reference evidence="2 3" key="1">
    <citation type="submission" date="2017-05" db="EMBL/GenBank/DDBJ databases">
        <authorList>
            <person name="Varghese N."/>
            <person name="Submissions S."/>
        </authorList>
    </citation>
    <scope>NUCLEOTIDE SEQUENCE [LARGE SCALE GENOMIC DNA]</scope>
    <source>
        <strain evidence="2 3">DSM 21985</strain>
    </source>
</reference>